<evidence type="ECO:0000313" key="4">
    <source>
        <dbReference type="EMBL" id="SHE29151.1"/>
    </source>
</evidence>
<feature type="region of interest" description="Disordered" evidence="1">
    <location>
        <begin position="25"/>
        <end position="47"/>
    </location>
</feature>
<dbReference type="InterPro" id="IPR042095">
    <property type="entry name" value="SUMF_sf"/>
</dbReference>
<dbReference type="Proteomes" id="UP000184368">
    <property type="component" value="Unassembled WGS sequence"/>
</dbReference>
<reference evidence="4 5" key="1">
    <citation type="submission" date="2016-11" db="EMBL/GenBank/DDBJ databases">
        <authorList>
            <person name="Jaros S."/>
            <person name="Januszkiewicz K."/>
            <person name="Wedrychowicz H."/>
        </authorList>
    </citation>
    <scope>NUCLEOTIDE SEQUENCE [LARGE SCALE GENOMIC DNA]</scope>
    <source>
        <strain evidence="4 5">DSM 26897</strain>
    </source>
</reference>
<dbReference type="EMBL" id="FQUO01000001">
    <property type="protein sequence ID" value="SHE29151.1"/>
    <property type="molecule type" value="Genomic_DNA"/>
</dbReference>
<keyword evidence="2" id="KW-0732">Signal</keyword>
<evidence type="ECO:0000259" key="3">
    <source>
        <dbReference type="Pfam" id="PF03781"/>
    </source>
</evidence>
<dbReference type="InterPro" id="IPR016187">
    <property type="entry name" value="CTDL_fold"/>
</dbReference>
<dbReference type="SUPFAM" id="SSF56436">
    <property type="entry name" value="C-type lectin-like"/>
    <property type="match status" value="1"/>
</dbReference>
<proteinExistence type="predicted"/>
<sequence length="369" mass="41053">MFKTTLTILILFVSGSLLCQEVTPVKDTRNSKPSPAPKPPAKIPPATNKQRIPLVNVRFVVDTLCALKINGSSYGEFGSGTPKVVALKPGPNYIEAVQPITGHLISDTIFLKPKQDYVHRIAFRVIMKPDPKPVGPKVVPIREAVTEDGTEAAKIVKEMLANMIEVPLDSFAMGEDKGPPDVVPAHPVKLSTFYINKYEVTQRQWELLMGSNPSENKCPECPVENITHDDATQFVNRVNTITKRKVRLPTEAEWEYAARKGGTPVDLKSTVWYNDNAKRKTQPVGKLAPNALGIYDLFGNVAEWCRDWYDPAYYKSSAYVNPFGPQDGREKVVRGGSFADGKSAFHPASRQRQSWFWKSKAIGMRLALD</sequence>
<feature type="chain" id="PRO_5013381883" evidence="2">
    <location>
        <begin position="20"/>
        <end position="369"/>
    </location>
</feature>
<dbReference type="GO" id="GO:0120147">
    <property type="term" value="F:formylglycine-generating oxidase activity"/>
    <property type="evidence" value="ECO:0007669"/>
    <property type="project" value="TreeGrafter"/>
</dbReference>
<protein>
    <submittedName>
        <fullName evidence="4">Formylglycine-generating enzyme, required for sulfatase activity, contains SUMF1/FGE domain</fullName>
    </submittedName>
</protein>
<dbReference type="InterPro" id="IPR051043">
    <property type="entry name" value="Sulfatase_Mod_Factor_Kinase"/>
</dbReference>
<keyword evidence="5" id="KW-1185">Reference proteome</keyword>
<dbReference type="Gene3D" id="3.90.1580.10">
    <property type="entry name" value="paralog of FGE (formylglycine-generating enzyme)"/>
    <property type="match status" value="1"/>
</dbReference>
<dbReference type="Pfam" id="PF03781">
    <property type="entry name" value="FGE-sulfatase"/>
    <property type="match status" value="1"/>
</dbReference>
<dbReference type="InterPro" id="IPR005532">
    <property type="entry name" value="SUMF_dom"/>
</dbReference>
<evidence type="ECO:0000256" key="2">
    <source>
        <dbReference type="SAM" id="SignalP"/>
    </source>
</evidence>
<name>A0A1M4SAC5_9BACT</name>
<accession>A0A1M4SAC5</accession>
<evidence type="ECO:0000256" key="1">
    <source>
        <dbReference type="SAM" id="MobiDB-lite"/>
    </source>
</evidence>
<feature type="domain" description="Sulfatase-modifying factor enzyme-like" evidence="3">
    <location>
        <begin position="161"/>
        <end position="367"/>
    </location>
</feature>
<dbReference type="PANTHER" id="PTHR23150">
    <property type="entry name" value="SULFATASE MODIFYING FACTOR 1, 2"/>
    <property type="match status" value="1"/>
</dbReference>
<feature type="signal peptide" evidence="2">
    <location>
        <begin position="1"/>
        <end position="19"/>
    </location>
</feature>
<feature type="compositionally biased region" description="Pro residues" evidence="1">
    <location>
        <begin position="34"/>
        <end position="43"/>
    </location>
</feature>
<dbReference type="AlphaFoldDB" id="A0A1M4SAC5"/>
<organism evidence="4 5">
    <name type="scientific">Cnuella takakiae</name>
    <dbReference type="NCBI Taxonomy" id="1302690"/>
    <lineage>
        <taxon>Bacteria</taxon>
        <taxon>Pseudomonadati</taxon>
        <taxon>Bacteroidota</taxon>
        <taxon>Chitinophagia</taxon>
        <taxon>Chitinophagales</taxon>
        <taxon>Chitinophagaceae</taxon>
        <taxon>Cnuella</taxon>
    </lineage>
</organism>
<evidence type="ECO:0000313" key="5">
    <source>
        <dbReference type="Proteomes" id="UP000184368"/>
    </source>
</evidence>
<dbReference type="PANTHER" id="PTHR23150:SF19">
    <property type="entry name" value="FORMYLGLYCINE-GENERATING ENZYME"/>
    <property type="match status" value="1"/>
</dbReference>
<dbReference type="STRING" id="1302690.BUE76_23095"/>
<gene>
    <name evidence="4" type="ORF">SAMN05444008_10146</name>
</gene>